<name>A0A7W2FCX9_9BURK</name>
<keyword evidence="1" id="KW-0732">Signal</keyword>
<evidence type="ECO:0000313" key="4">
    <source>
        <dbReference type="Proteomes" id="UP000573499"/>
    </source>
</evidence>
<dbReference type="Pfam" id="PF10988">
    <property type="entry name" value="DUF2807"/>
    <property type="match status" value="2"/>
</dbReference>
<feature type="signal peptide" evidence="1">
    <location>
        <begin position="1"/>
        <end position="25"/>
    </location>
</feature>
<dbReference type="AlphaFoldDB" id="A0A7W2FCX9"/>
<evidence type="ECO:0000256" key="1">
    <source>
        <dbReference type="SAM" id="SignalP"/>
    </source>
</evidence>
<sequence length="365" mass="37853">MNALIYRSTLAAALTLANASLPAAASQPDNTVGTETRALTPFSAIAVEGPWHVVVTAQGERPLELSGPRKEMANVETVVTGDTLIVRPLQRKGWHFSFSWSKPAPLTVHITAPHLLSLKASGSGDVELEQFHGQQLALSTSGSGDLRASGDARELTVRTGGSGNVNLRAMMAGKLNLRMSGSGDVSAGGVEQDLNAELNGSGDLDLNDVRGGRVNAALHGSGTMHVRGGSRELRAELFGSGDLEACELQAQAVTAVLRGSGDACVAGATRQFEAEVHGSGDLTASANCEQVKLTMNGSGQVTLAGKTDKLHAQLSGSGDLNARQLSAGQAEVVVRGPGTAMVNVKTADKARLLTFDRSGTYERAH</sequence>
<feature type="domain" description="Putative auto-transporter adhesin head GIN" evidence="2">
    <location>
        <begin position="269"/>
        <end position="350"/>
    </location>
</feature>
<dbReference type="Proteomes" id="UP000573499">
    <property type="component" value="Unassembled WGS sequence"/>
</dbReference>
<evidence type="ECO:0000259" key="2">
    <source>
        <dbReference type="Pfam" id="PF10988"/>
    </source>
</evidence>
<gene>
    <name evidence="3" type="ORF">H3H39_20635</name>
</gene>
<dbReference type="RefSeq" id="WP_182156039.1">
    <property type="nucleotide sequence ID" value="NZ_JACEZU010000011.1"/>
</dbReference>
<feature type="chain" id="PRO_5031278159" evidence="1">
    <location>
        <begin position="26"/>
        <end position="365"/>
    </location>
</feature>
<reference evidence="3 4" key="1">
    <citation type="submission" date="2020-07" db="EMBL/GenBank/DDBJ databases">
        <title>Novel species isolated from subtropical streams in China.</title>
        <authorList>
            <person name="Lu H."/>
        </authorList>
    </citation>
    <scope>NUCLEOTIDE SEQUENCE [LARGE SCALE GENOMIC DNA]</scope>
    <source>
        <strain evidence="3 4">LX47W</strain>
    </source>
</reference>
<accession>A0A7W2FCX9</accession>
<proteinExistence type="predicted"/>
<dbReference type="PANTHER" id="PTHR39200">
    <property type="entry name" value="HYPOTHETICAL EXPORTED PROTEIN"/>
    <property type="match status" value="1"/>
</dbReference>
<keyword evidence="4" id="KW-1185">Reference proteome</keyword>
<dbReference type="EMBL" id="JACEZU010000011">
    <property type="protein sequence ID" value="MBA5689456.1"/>
    <property type="molecule type" value="Genomic_DNA"/>
</dbReference>
<feature type="domain" description="Putative auto-transporter adhesin head GIN" evidence="2">
    <location>
        <begin position="41"/>
        <end position="190"/>
    </location>
</feature>
<evidence type="ECO:0000313" key="3">
    <source>
        <dbReference type="EMBL" id="MBA5689456.1"/>
    </source>
</evidence>
<dbReference type="PANTHER" id="PTHR39200:SF1">
    <property type="entry name" value="AUTO-TRANSPORTER ADHESIN HEAD GIN DOMAIN-CONTAINING PROTEIN-RELATED"/>
    <property type="match status" value="1"/>
</dbReference>
<dbReference type="Gene3D" id="2.160.20.120">
    <property type="match status" value="2"/>
</dbReference>
<comment type="caution">
    <text evidence="3">The sequence shown here is derived from an EMBL/GenBank/DDBJ whole genome shotgun (WGS) entry which is preliminary data.</text>
</comment>
<organism evidence="3 4">
    <name type="scientific">Rugamonas apoptosis</name>
    <dbReference type="NCBI Taxonomy" id="2758570"/>
    <lineage>
        <taxon>Bacteria</taxon>
        <taxon>Pseudomonadati</taxon>
        <taxon>Pseudomonadota</taxon>
        <taxon>Betaproteobacteria</taxon>
        <taxon>Burkholderiales</taxon>
        <taxon>Oxalobacteraceae</taxon>
        <taxon>Telluria group</taxon>
        <taxon>Rugamonas</taxon>
    </lineage>
</organism>
<dbReference type="InterPro" id="IPR021255">
    <property type="entry name" value="DUF2807"/>
</dbReference>
<protein>
    <submittedName>
        <fullName evidence="3">DUF2807 domain-containing protein</fullName>
    </submittedName>
</protein>